<dbReference type="Gramene" id="TVU18077">
    <property type="protein sequence ID" value="TVU18077"/>
    <property type="gene ID" value="EJB05_34146"/>
</dbReference>
<gene>
    <name evidence="2" type="ORF">EJB05_34146</name>
</gene>
<keyword evidence="3" id="KW-1185">Reference proteome</keyword>
<comment type="caution">
    <text evidence="2">The sequence shown here is derived from an EMBL/GenBank/DDBJ whole genome shotgun (WGS) entry which is preliminary data.</text>
</comment>
<dbReference type="OrthoDB" id="588921at2759"/>
<feature type="non-terminal residue" evidence="2">
    <location>
        <position position="1"/>
    </location>
</feature>
<name>A0A5J9U3Q2_9POAL</name>
<dbReference type="SUPFAM" id="SSF81383">
    <property type="entry name" value="F-box domain"/>
    <property type="match status" value="1"/>
</dbReference>
<dbReference type="PANTHER" id="PTHR32133:SF392">
    <property type="entry name" value="F-BOX DOMAIN-CONTAINING PROTEIN"/>
    <property type="match status" value="1"/>
</dbReference>
<organism evidence="2 3">
    <name type="scientific">Eragrostis curvula</name>
    <name type="common">weeping love grass</name>
    <dbReference type="NCBI Taxonomy" id="38414"/>
    <lineage>
        <taxon>Eukaryota</taxon>
        <taxon>Viridiplantae</taxon>
        <taxon>Streptophyta</taxon>
        <taxon>Embryophyta</taxon>
        <taxon>Tracheophyta</taxon>
        <taxon>Spermatophyta</taxon>
        <taxon>Magnoliopsida</taxon>
        <taxon>Liliopsida</taxon>
        <taxon>Poales</taxon>
        <taxon>Poaceae</taxon>
        <taxon>PACMAD clade</taxon>
        <taxon>Chloridoideae</taxon>
        <taxon>Eragrostideae</taxon>
        <taxon>Eragrostidinae</taxon>
        <taxon>Eragrostis</taxon>
    </lineage>
</organism>
<dbReference type="InterPro" id="IPR011043">
    <property type="entry name" value="Gal_Oxase/kelch_b-propeller"/>
</dbReference>
<dbReference type="PANTHER" id="PTHR32133">
    <property type="entry name" value="OS07G0120400 PROTEIN"/>
    <property type="match status" value="1"/>
</dbReference>
<evidence type="ECO:0000313" key="3">
    <source>
        <dbReference type="Proteomes" id="UP000324897"/>
    </source>
</evidence>
<feature type="domain" description="F-box" evidence="1">
    <location>
        <begin position="5"/>
        <end position="48"/>
    </location>
</feature>
<dbReference type="SUPFAM" id="SSF50965">
    <property type="entry name" value="Galactose oxidase, central domain"/>
    <property type="match status" value="1"/>
</dbReference>
<dbReference type="InterPro" id="IPR001810">
    <property type="entry name" value="F-box_dom"/>
</dbReference>
<dbReference type="Gene3D" id="1.20.1280.50">
    <property type="match status" value="1"/>
</dbReference>
<accession>A0A5J9U3Q2</accession>
<protein>
    <recommendedName>
        <fullName evidence="1">F-box domain-containing protein</fullName>
    </recommendedName>
</protein>
<dbReference type="Pfam" id="PF00646">
    <property type="entry name" value="F-box"/>
    <property type="match status" value="1"/>
</dbReference>
<dbReference type="AlphaFoldDB" id="A0A5J9U3Q2"/>
<sequence length="292" mass="32683">MALELVDDVVVEILLRLPADDPACLLRASLACKRWRRLLADPSFRRRHRALHRTPSVVGFLRIVEGDYPFASRFVPNGPASQRPAGRELPEWLVFDCRHGRALFVTPAPGAGRILDFIVWDPLTNETRRLPQPSSPPTDHHGRFNAAAATTAIATVAPFLVAFIFTTKIDPGYVTSACLYSSVTGDWSQLTSVHHPNVFVDTSPCPSALVGDKLYFSGLHWYAFEYQLGTHRLSVINKPPPSMRHGYFRQACCIIKLQSLDDHFVLFHCALSPIETESLLKLLCHSGMAFFY</sequence>
<dbReference type="SMART" id="SM00256">
    <property type="entry name" value="FBOX"/>
    <property type="match status" value="1"/>
</dbReference>
<dbReference type="InterPro" id="IPR036047">
    <property type="entry name" value="F-box-like_dom_sf"/>
</dbReference>
<evidence type="ECO:0000313" key="2">
    <source>
        <dbReference type="EMBL" id="TVU18077.1"/>
    </source>
</evidence>
<dbReference type="EMBL" id="RWGY01000029">
    <property type="protein sequence ID" value="TVU18077.1"/>
    <property type="molecule type" value="Genomic_DNA"/>
</dbReference>
<reference evidence="2 3" key="1">
    <citation type="journal article" date="2019" name="Sci. Rep.">
        <title>A high-quality genome of Eragrostis curvula grass provides insights into Poaceae evolution and supports new strategies to enhance forage quality.</title>
        <authorList>
            <person name="Carballo J."/>
            <person name="Santos B.A.C.M."/>
            <person name="Zappacosta D."/>
            <person name="Garbus I."/>
            <person name="Selva J.P."/>
            <person name="Gallo C.A."/>
            <person name="Diaz A."/>
            <person name="Albertini E."/>
            <person name="Caccamo M."/>
            <person name="Echenique V."/>
        </authorList>
    </citation>
    <scope>NUCLEOTIDE SEQUENCE [LARGE SCALE GENOMIC DNA]</scope>
    <source>
        <strain evidence="3">cv. Victoria</strain>
        <tissue evidence="2">Leaf</tissue>
    </source>
</reference>
<proteinExistence type="predicted"/>
<evidence type="ECO:0000259" key="1">
    <source>
        <dbReference type="SMART" id="SM00256"/>
    </source>
</evidence>
<dbReference type="Proteomes" id="UP000324897">
    <property type="component" value="Chromosome 7"/>
</dbReference>